<dbReference type="InterPro" id="IPR013034">
    <property type="entry name" value="DNA_topo_DNA_db_N_dom1"/>
</dbReference>
<dbReference type="FunFam" id="1.10.10.41:FF:000001">
    <property type="entry name" value="DNA topoisomerase I"/>
    <property type="match status" value="1"/>
</dbReference>
<dbReference type="SUPFAM" id="SSF56741">
    <property type="entry name" value="Eukaryotic DNA topoisomerase I, N-terminal DNA-binding fragment"/>
    <property type="match status" value="1"/>
</dbReference>
<dbReference type="InterPro" id="IPR014711">
    <property type="entry name" value="TopoI_cat_a-hlx-sub_euk"/>
</dbReference>
<evidence type="ECO:0000256" key="7">
    <source>
        <dbReference type="RuleBase" id="RU365101"/>
    </source>
</evidence>
<dbReference type="InterPro" id="IPR014727">
    <property type="entry name" value="TopoI_cat_a/b-sub_euk"/>
</dbReference>
<evidence type="ECO:0000256" key="2">
    <source>
        <dbReference type="ARBA" id="ARBA00006645"/>
    </source>
</evidence>
<evidence type="ECO:0000256" key="1">
    <source>
        <dbReference type="ARBA" id="ARBA00000213"/>
    </source>
</evidence>
<dbReference type="Pfam" id="PF01028">
    <property type="entry name" value="Topoisom_I"/>
    <property type="match status" value="1"/>
</dbReference>
<dbReference type="EC" id="5.6.2.1" evidence="7"/>
<keyword evidence="8" id="KW-0175">Coiled coil</keyword>
<dbReference type="InterPro" id="IPR025834">
    <property type="entry name" value="TopoI_C_dom"/>
</dbReference>
<dbReference type="InterPro" id="IPR051062">
    <property type="entry name" value="Topoisomerase_IB"/>
</dbReference>
<comment type="function">
    <text evidence="7">Releases the supercoiling and torsional tension of DNA introduced during the DNA replication and transcription by transiently cleaving and rejoining one strand of the DNA duplex. Introduces a single-strand break via transesterification at the specific target site 5'-[CT]CCTTp site in duplex DNA. The scissile phosphodiester is attacked by the catalytic tyrosine of the enzyme, resulting in the formation of a DNA-(3'-phosphotyrosyl)-enzyme intermediate and the expulsion of a 5'-OH DNA strand. The free DNA strand then undergoes passage around the unbroken strand thus removing DNA supercoils. Finally, in the religation step, the DNA 5'-OH attacks the covalent intermediate to expel the active-site tyrosine and restore the DNA phosphodiester backbone.</text>
</comment>
<evidence type="ECO:0000256" key="8">
    <source>
        <dbReference type="SAM" id="Coils"/>
    </source>
</evidence>
<reference evidence="11" key="1">
    <citation type="submission" date="2023-06" db="EMBL/GenBank/DDBJ databases">
        <title>Male Hemibagrus guttatus genome.</title>
        <authorList>
            <person name="Bian C."/>
        </authorList>
    </citation>
    <scope>NUCLEOTIDE SEQUENCE</scope>
    <source>
        <strain evidence="11">Male_cb2023</strain>
        <tissue evidence="11">Muscle</tissue>
    </source>
</reference>
<evidence type="ECO:0000256" key="9">
    <source>
        <dbReference type="SAM" id="MobiDB-lite"/>
    </source>
</evidence>
<feature type="region of interest" description="Disordered" evidence="9">
    <location>
        <begin position="1"/>
        <end position="276"/>
    </location>
</feature>
<evidence type="ECO:0000256" key="5">
    <source>
        <dbReference type="ARBA" id="ARBA00023235"/>
    </source>
</evidence>
<feature type="coiled-coil region" evidence="8">
    <location>
        <begin position="339"/>
        <end position="366"/>
    </location>
</feature>
<comment type="catalytic activity">
    <reaction evidence="1 6 7">
        <text>ATP-independent breakage of single-stranded DNA, followed by passage and rejoining.</text>
        <dbReference type="EC" id="5.6.2.1"/>
    </reaction>
</comment>
<feature type="active site" description="O-(3'-phospho-DNA)-tyrosine intermediate" evidence="6">
    <location>
        <position position="751"/>
    </location>
</feature>
<evidence type="ECO:0000313" key="11">
    <source>
        <dbReference type="EMBL" id="KAK3551065.1"/>
    </source>
</evidence>
<dbReference type="InterPro" id="IPR013500">
    <property type="entry name" value="TopoI_cat_euk"/>
</dbReference>
<accession>A0AAE0RC19</accession>
<sequence length="793" mass="91519">MTAEEEGDRAREGHSHSKKRSAGTGDHRFRKKAKSGSKEKLEGSEINGKYHTSSAKHSGPSHKPLQESEITRVDGNNNLEEIMRPQGTENEGYESYFVPGGTSNCKLSTDGSQSSQSHKDHLKTRNDKGPKLQGSRSEKDWKKKDSKYSSDVKCNTIHAKVKQTDNSHTSLTALKEEDVEEQISDPISGCTQTCLPAENDLEVRKEKSSDEKKRDKECTVSITKDKTQGQKKKRSSCSTEHDEPKKNKKAKREEDEAKKELKEKEEAKKDEAGKPMQLSLAAEEVATFYAKMLDHEYTTKESFQSNFFTDWREVMAEVERKQIKKLSKCDFSKIHKYFLEKSEEKKNMTKEEKQVLKEEANKLTEEYGYCLLDGHKEKIGNFRLEPPGLFRGRGEHPKMGKLKKRVQPEDVIINCSEDAKVPEPPAGHRWKRVQHDNTVTWLASWVENIHGHIKYIMLNPSSKLKGEKDWQKYEIARKLKLRVDAIRREYRIAWTAREMKQRQRGVALYFIDKLALRAGNEKDDDTADTVGCCSLRVEHITLHEHQDGQDYVVEFDFLGKDSIRYYNKVPVEKKVFKNLKLFMENKNPEDDLFDRISTVYLNKKLNEAMPGLTAKVFRTFNASTTLQEQLEKLTTDGLTVEEKLLAYNRANRAVAILCNHQRAAPKTFEKSMLALQEKIKKKKGEVEKAKKELKQAKKDHKEQPSEKSKKLVEKKEKALKRLSEQLKKLKLQETDREENKVIALGTSKLNYLDPRITVAWCKKNNVPVEKIYNKTHRAKFAWAIDMADENFQF</sequence>
<dbReference type="GO" id="GO:0003917">
    <property type="term" value="F:DNA topoisomerase type I (single strand cut, ATP-independent) activity"/>
    <property type="evidence" value="ECO:0007669"/>
    <property type="project" value="UniProtKB-UniRule"/>
</dbReference>
<feature type="compositionally biased region" description="Basic and acidic residues" evidence="9">
    <location>
        <begin position="239"/>
        <end position="273"/>
    </location>
</feature>
<feature type="region of interest" description="Disordered" evidence="9">
    <location>
        <begin position="686"/>
        <end position="714"/>
    </location>
</feature>
<proteinExistence type="inferred from homology"/>
<dbReference type="PROSITE" id="PS00176">
    <property type="entry name" value="TOPO_IB_1"/>
    <property type="match status" value="1"/>
</dbReference>
<organism evidence="11 12">
    <name type="scientific">Hemibagrus guttatus</name>
    <dbReference type="NCBI Taxonomy" id="175788"/>
    <lineage>
        <taxon>Eukaryota</taxon>
        <taxon>Metazoa</taxon>
        <taxon>Chordata</taxon>
        <taxon>Craniata</taxon>
        <taxon>Vertebrata</taxon>
        <taxon>Euteleostomi</taxon>
        <taxon>Actinopterygii</taxon>
        <taxon>Neopterygii</taxon>
        <taxon>Teleostei</taxon>
        <taxon>Ostariophysi</taxon>
        <taxon>Siluriformes</taxon>
        <taxon>Bagridae</taxon>
        <taxon>Hemibagrus</taxon>
    </lineage>
</organism>
<dbReference type="GO" id="GO:0005730">
    <property type="term" value="C:nucleolus"/>
    <property type="evidence" value="ECO:0007669"/>
    <property type="project" value="TreeGrafter"/>
</dbReference>
<dbReference type="SUPFAM" id="SSF46596">
    <property type="entry name" value="Eukaryotic DNA topoisomerase I, dispensable insert domain"/>
    <property type="match status" value="1"/>
</dbReference>
<keyword evidence="4 6" id="KW-0238">DNA-binding</keyword>
<evidence type="ECO:0000259" key="10">
    <source>
        <dbReference type="SMART" id="SM00435"/>
    </source>
</evidence>
<dbReference type="GO" id="GO:0005694">
    <property type="term" value="C:chromosome"/>
    <property type="evidence" value="ECO:0007669"/>
    <property type="project" value="InterPro"/>
</dbReference>
<dbReference type="Proteomes" id="UP001274896">
    <property type="component" value="Unassembled WGS sequence"/>
</dbReference>
<feature type="compositionally biased region" description="Basic and acidic residues" evidence="9">
    <location>
        <begin position="117"/>
        <end position="150"/>
    </location>
</feature>
<keyword evidence="3 6" id="KW-0799">Topoisomerase</keyword>
<dbReference type="Pfam" id="PF14370">
    <property type="entry name" value="Topo_C_assoc"/>
    <property type="match status" value="1"/>
</dbReference>
<keyword evidence="12" id="KW-1185">Reference proteome</keyword>
<dbReference type="GO" id="GO:0006260">
    <property type="term" value="P:DNA replication"/>
    <property type="evidence" value="ECO:0007669"/>
    <property type="project" value="TreeGrafter"/>
</dbReference>
<dbReference type="PANTHER" id="PTHR10290">
    <property type="entry name" value="DNA TOPOISOMERASE I"/>
    <property type="match status" value="1"/>
</dbReference>
<dbReference type="PROSITE" id="PS52038">
    <property type="entry name" value="TOPO_IB_2"/>
    <property type="match status" value="1"/>
</dbReference>
<dbReference type="InterPro" id="IPR018521">
    <property type="entry name" value="TopoIB_AS"/>
</dbReference>
<dbReference type="EMBL" id="JAUCMX010000003">
    <property type="protein sequence ID" value="KAK3551065.1"/>
    <property type="molecule type" value="Genomic_DNA"/>
</dbReference>
<dbReference type="FunFam" id="3.90.15.10:FF:000001">
    <property type="entry name" value="DNA topoisomerase I"/>
    <property type="match status" value="1"/>
</dbReference>
<dbReference type="Gene3D" id="1.10.10.41">
    <property type="entry name" value="Yeast DNA topoisomerase - domain 1"/>
    <property type="match status" value="1"/>
</dbReference>
<dbReference type="CDD" id="cd00659">
    <property type="entry name" value="Topo_IB_C"/>
    <property type="match status" value="1"/>
</dbReference>
<dbReference type="SUPFAM" id="SSF56349">
    <property type="entry name" value="DNA breaking-rejoining enzymes"/>
    <property type="match status" value="1"/>
</dbReference>
<dbReference type="InterPro" id="IPR011010">
    <property type="entry name" value="DNA_brk_join_enz"/>
</dbReference>
<evidence type="ECO:0000256" key="6">
    <source>
        <dbReference type="PROSITE-ProRule" id="PRU01382"/>
    </source>
</evidence>
<dbReference type="InterPro" id="IPR036202">
    <property type="entry name" value="TopoI_DNA-bd_euk_N_sf"/>
</dbReference>
<feature type="compositionally biased region" description="Basic and acidic residues" evidence="9">
    <location>
        <begin position="201"/>
        <end position="228"/>
    </location>
</feature>
<dbReference type="InterPro" id="IPR013030">
    <property type="entry name" value="DNA_topo_DNA_db_N_dom2"/>
</dbReference>
<keyword evidence="5 6" id="KW-0413">Isomerase</keyword>
<dbReference type="PANTHER" id="PTHR10290:SF1">
    <property type="entry name" value="DNA TOPOISOMERASE I, MITOCHONDRIAL"/>
    <property type="match status" value="1"/>
</dbReference>
<dbReference type="CDD" id="cd03488">
    <property type="entry name" value="Topoisomer_IB_N_htopoI_like"/>
    <property type="match status" value="1"/>
</dbReference>
<name>A0AAE0RC19_9TELE</name>
<evidence type="ECO:0000313" key="12">
    <source>
        <dbReference type="Proteomes" id="UP001274896"/>
    </source>
</evidence>
<feature type="domain" description="DNA topoisomerase I eukaryotic-type" evidence="10">
    <location>
        <begin position="389"/>
        <end position="765"/>
    </location>
</feature>
<protein>
    <recommendedName>
        <fullName evidence="7">DNA topoisomerase I</fullName>
        <ecNumber evidence="7">5.6.2.1</ecNumber>
    </recommendedName>
    <alternativeName>
        <fullName evidence="7">DNA topoisomerase 1</fullName>
    </alternativeName>
</protein>
<evidence type="ECO:0000256" key="4">
    <source>
        <dbReference type="ARBA" id="ARBA00023125"/>
    </source>
</evidence>
<dbReference type="GO" id="GO:0007059">
    <property type="term" value="P:chromosome segregation"/>
    <property type="evidence" value="ECO:0007669"/>
    <property type="project" value="TreeGrafter"/>
</dbReference>
<dbReference type="InterPro" id="IPR048045">
    <property type="entry name" value="Topoisomer_I_DNA-bd"/>
</dbReference>
<dbReference type="InterPro" id="IPR013499">
    <property type="entry name" value="TopoI_euk"/>
</dbReference>
<gene>
    <name evidence="11" type="ORF">QTP70_011487</name>
</gene>
<comment type="caution">
    <text evidence="11">The sequence shown here is derived from an EMBL/GenBank/DDBJ whole genome shotgun (WGS) entry which is preliminary data.</text>
</comment>
<dbReference type="GO" id="GO:0006265">
    <property type="term" value="P:DNA topological change"/>
    <property type="evidence" value="ECO:0007669"/>
    <property type="project" value="UniProtKB-UniRule"/>
</dbReference>
<dbReference type="InterPro" id="IPR008336">
    <property type="entry name" value="TopoI_DNA-bd_euk"/>
</dbReference>
<feature type="compositionally biased region" description="Polar residues" evidence="9">
    <location>
        <begin position="101"/>
        <end position="116"/>
    </location>
</feature>
<dbReference type="Gene3D" id="2.170.11.10">
    <property type="entry name" value="DNA Topoisomerase I, domain 2"/>
    <property type="match status" value="1"/>
</dbReference>
<dbReference type="InterPro" id="IPR001631">
    <property type="entry name" value="TopoI"/>
</dbReference>
<dbReference type="FunFam" id="2.170.11.10:FF:000002">
    <property type="entry name" value="DNA topoisomerase I"/>
    <property type="match status" value="1"/>
</dbReference>
<dbReference type="SMART" id="SM00435">
    <property type="entry name" value="TOPEUc"/>
    <property type="match status" value="1"/>
</dbReference>
<comment type="similarity">
    <text evidence="2 6 7">Belongs to the type IB topoisomerase family.</text>
</comment>
<evidence type="ECO:0000256" key="3">
    <source>
        <dbReference type="ARBA" id="ARBA00023029"/>
    </source>
</evidence>
<dbReference type="Gene3D" id="3.90.15.10">
    <property type="entry name" value="Topoisomerase I, Chain A, domain 3"/>
    <property type="match status" value="1"/>
</dbReference>
<dbReference type="AlphaFoldDB" id="A0AAE0RC19"/>
<dbReference type="Gene3D" id="1.10.132.10">
    <property type="match status" value="1"/>
</dbReference>
<dbReference type="GO" id="GO:0003677">
    <property type="term" value="F:DNA binding"/>
    <property type="evidence" value="ECO:0007669"/>
    <property type="project" value="UniProtKB-UniRule"/>
</dbReference>
<dbReference type="Pfam" id="PF02919">
    <property type="entry name" value="Topoisom_I_N"/>
    <property type="match status" value="1"/>
</dbReference>
<dbReference type="PRINTS" id="PR00416">
    <property type="entry name" value="EUTPISMRASEI"/>
</dbReference>
<dbReference type="FunFam" id="1.10.132.10:FF:000001">
    <property type="entry name" value="DNA topoisomerase I"/>
    <property type="match status" value="1"/>
</dbReference>